<evidence type="ECO:0000313" key="1">
    <source>
        <dbReference type="EMBL" id="CAG8727497.1"/>
    </source>
</evidence>
<name>A0ACA9PW77_9GLOM</name>
<protein>
    <submittedName>
        <fullName evidence="1">1646_t:CDS:1</fullName>
    </submittedName>
</protein>
<feature type="non-terminal residue" evidence="1">
    <location>
        <position position="1"/>
    </location>
</feature>
<organism evidence="1 2">
    <name type="scientific">Dentiscutata heterogama</name>
    <dbReference type="NCBI Taxonomy" id="1316150"/>
    <lineage>
        <taxon>Eukaryota</taxon>
        <taxon>Fungi</taxon>
        <taxon>Fungi incertae sedis</taxon>
        <taxon>Mucoromycota</taxon>
        <taxon>Glomeromycotina</taxon>
        <taxon>Glomeromycetes</taxon>
        <taxon>Diversisporales</taxon>
        <taxon>Gigasporaceae</taxon>
        <taxon>Dentiscutata</taxon>
    </lineage>
</organism>
<dbReference type="Proteomes" id="UP000789702">
    <property type="component" value="Unassembled WGS sequence"/>
</dbReference>
<gene>
    <name evidence="1" type="ORF">DHETER_LOCUS13226</name>
</gene>
<dbReference type="EMBL" id="CAJVPU010035316">
    <property type="protein sequence ID" value="CAG8727497.1"/>
    <property type="molecule type" value="Genomic_DNA"/>
</dbReference>
<evidence type="ECO:0000313" key="2">
    <source>
        <dbReference type="Proteomes" id="UP000789702"/>
    </source>
</evidence>
<sequence>VESVKHRKTYNKENTDPHIIPAHKVRTVKKVHNLSKTIDENQ</sequence>
<keyword evidence="2" id="KW-1185">Reference proteome</keyword>
<accession>A0ACA9PW77</accession>
<comment type="caution">
    <text evidence="1">The sequence shown here is derived from an EMBL/GenBank/DDBJ whole genome shotgun (WGS) entry which is preliminary data.</text>
</comment>
<proteinExistence type="predicted"/>
<reference evidence="1" key="1">
    <citation type="submission" date="2021-06" db="EMBL/GenBank/DDBJ databases">
        <authorList>
            <person name="Kallberg Y."/>
            <person name="Tangrot J."/>
            <person name="Rosling A."/>
        </authorList>
    </citation>
    <scope>NUCLEOTIDE SEQUENCE</scope>
    <source>
        <strain evidence="1">IL203A</strain>
    </source>
</reference>